<accession>A0ABS2ZS30</accession>
<name>A0ABS2ZS30_9BACL</name>
<keyword evidence="2" id="KW-1185">Reference proteome</keyword>
<gene>
    <name evidence="1" type="ORF">JYA63_15390</name>
</gene>
<dbReference type="EMBL" id="JAFHKR010000039">
    <property type="protein sequence ID" value="MBN3555660.1"/>
    <property type="molecule type" value="Genomic_DNA"/>
</dbReference>
<sequence length="52" mass="5808">MFKSNNVPISVGNVYAVKLPDGRYGAIRIVDKHNRSTTLVTTPLLMVKHLKN</sequence>
<evidence type="ECO:0000313" key="2">
    <source>
        <dbReference type="Proteomes" id="UP001296923"/>
    </source>
</evidence>
<proteinExistence type="predicted"/>
<reference evidence="1 2" key="1">
    <citation type="submission" date="2021-01" db="EMBL/GenBank/DDBJ databases">
        <title>Genome Sequencing of Type Strains.</title>
        <authorList>
            <person name="Lemaire J.F."/>
            <person name="Inderbitzin P."/>
            <person name="Collins S.B."/>
            <person name="Wespe N."/>
            <person name="Knight-Connoni V."/>
        </authorList>
    </citation>
    <scope>NUCLEOTIDE SEQUENCE [LARGE SCALE GENOMIC DNA]</scope>
    <source>
        <strain evidence="1 2">DSM 23009</strain>
    </source>
</reference>
<dbReference type="Proteomes" id="UP001296923">
    <property type="component" value="Unassembled WGS sequence"/>
</dbReference>
<organism evidence="1 2">
    <name type="scientific">Fictibacillus nanhaiensis</name>
    <dbReference type="NCBI Taxonomy" id="742169"/>
    <lineage>
        <taxon>Bacteria</taxon>
        <taxon>Bacillati</taxon>
        <taxon>Bacillota</taxon>
        <taxon>Bacilli</taxon>
        <taxon>Bacillales</taxon>
        <taxon>Fictibacillaceae</taxon>
        <taxon>Fictibacillus</taxon>
    </lineage>
</organism>
<dbReference type="RefSeq" id="WP_205726462.1">
    <property type="nucleotide sequence ID" value="NZ_JAFHKR010000039.1"/>
</dbReference>
<evidence type="ECO:0000313" key="1">
    <source>
        <dbReference type="EMBL" id="MBN3555660.1"/>
    </source>
</evidence>
<comment type="caution">
    <text evidence="1">The sequence shown here is derived from an EMBL/GenBank/DDBJ whole genome shotgun (WGS) entry which is preliminary data.</text>
</comment>
<protein>
    <submittedName>
        <fullName evidence="1">Uncharacterized protein</fullName>
    </submittedName>
</protein>